<feature type="compositionally biased region" description="Polar residues" evidence="1">
    <location>
        <begin position="18"/>
        <end position="35"/>
    </location>
</feature>
<dbReference type="AlphaFoldDB" id="A0A077RAZ2"/>
<sequence>MSTTLTFKIPIAPPDPSKASQYAKNVEPSQSSLSAETELREGEHLDLSIITPDEVDHRFCAGSVFARVFQRRIFLESSQQCLLSLRSLPRRQITSCLDDTFDVYAYQHNKIVDTFCLLDYQVMPVQGDPFSQFKLVTSLGKEKLPRPPLSILVQSLRFDVSVLSEMLRRDLCTVLHPDNILDQSAKLLKKRLRIIRVIQNLYSEHCIMLAPRDDAFFFRSCEVCSIYDPEIIHFCRDLHCILLKILHGQSIKLPSCHSFTPLHEMSDAPDFGDAA</sequence>
<reference evidence="2" key="1">
    <citation type="journal article" date="2014" name="Genome Biol. Evol.">
        <title>Gene Loss Rather Than Gene Gain Is Associated with a Host Jump from Monocots to Dicots in the Smut Fungus Melanopsichium pennsylvanicum.</title>
        <authorList>
            <person name="Sharma R."/>
            <person name="Mishra B."/>
            <person name="Runge F."/>
            <person name="Thines M."/>
        </authorList>
    </citation>
    <scope>NUCLEOTIDE SEQUENCE</scope>
    <source>
        <strain evidence="2">4</strain>
    </source>
</reference>
<evidence type="ECO:0000313" key="2">
    <source>
        <dbReference type="EMBL" id="CDI54399.1"/>
    </source>
</evidence>
<name>A0A077RAZ2_9BASI</name>
<dbReference type="EMBL" id="HG529612">
    <property type="protein sequence ID" value="CDI54399.1"/>
    <property type="molecule type" value="Genomic_DNA"/>
</dbReference>
<protein>
    <submittedName>
        <fullName evidence="2">Uncharacterized protein</fullName>
    </submittedName>
</protein>
<accession>A0A077RAZ2</accession>
<feature type="region of interest" description="Disordered" evidence="1">
    <location>
        <begin position="16"/>
        <end position="37"/>
    </location>
</feature>
<proteinExistence type="predicted"/>
<evidence type="ECO:0000256" key="1">
    <source>
        <dbReference type="SAM" id="MobiDB-lite"/>
    </source>
</evidence>
<organism evidence="2">
    <name type="scientific">Melanopsichium pennsylvanicum 4</name>
    <dbReference type="NCBI Taxonomy" id="1398559"/>
    <lineage>
        <taxon>Eukaryota</taxon>
        <taxon>Fungi</taxon>
        <taxon>Dikarya</taxon>
        <taxon>Basidiomycota</taxon>
        <taxon>Ustilaginomycotina</taxon>
        <taxon>Ustilaginomycetes</taxon>
        <taxon>Ustilaginales</taxon>
        <taxon>Ustilaginaceae</taxon>
        <taxon>Melanopsichium</taxon>
    </lineage>
</organism>